<evidence type="ECO:0000313" key="2">
    <source>
        <dbReference type="Proteomes" id="UP000475862"/>
    </source>
</evidence>
<dbReference type="Proteomes" id="UP000475862">
    <property type="component" value="Unassembled WGS sequence"/>
</dbReference>
<dbReference type="AlphaFoldDB" id="A0A6G0TZS4"/>
<dbReference type="EMBL" id="VYZN01000013">
    <property type="protein sequence ID" value="KAE9540927.1"/>
    <property type="molecule type" value="Genomic_DNA"/>
</dbReference>
<proteinExistence type="predicted"/>
<gene>
    <name evidence="1" type="ORF">AGLY_004172</name>
</gene>
<keyword evidence="2" id="KW-1185">Reference proteome</keyword>
<protein>
    <submittedName>
        <fullName evidence="1">Uncharacterized protein</fullName>
    </submittedName>
</protein>
<organism evidence="1 2">
    <name type="scientific">Aphis glycines</name>
    <name type="common">Soybean aphid</name>
    <dbReference type="NCBI Taxonomy" id="307491"/>
    <lineage>
        <taxon>Eukaryota</taxon>
        <taxon>Metazoa</taxon>
        <taxon>Ecdysozoa</taxon>
        <taxon>Arthropoda</taxon>
        <taxon>Hexapoda</taxon>
        <taxon>Insecta</taxon>
        <taxon>Pterygota</taxon>
        <taxon>Neoptera</taxon>
        <taxon>Paraneoptera</taxon>
        <taxon>Hemiptera</taxon>
        <taxon>Sternorrhyncha</taxon>
        <taxon>Aphidomorpha</taxon>
        <taxon>Aphidoidea</taxon>
        <taxon>Aphididae</taxon>
        <taxon>Aphidini</taxon>
        <taxon>Aphis</taxon>
        <taxon>Aphis</taxon>
    </lineage>
</organism>
<reference evidence="1 2" key="1">
    <citation type="submission" date="2019-08" db="EMBL/GenBank/DDBJ databases">
        <title>The genome of the soybean aphid Biotype 1, its phylome, world population structure and adaptation to the North American continent.</title>
        <authorList>
            <person name="Giordano R."/>
            <person name="Donthu R.K."/>
            <person name="Hernandez A.G."/>
            <person name="Wright C.L."/>
            <person name="Zimin A.V."/>
        </authorList>
    </citation>
    <scope>NUCLEOTIDE SEQUENCE [LARGE SCALE GENOMIC DNA]</scope>
    <source>
        <tissue evidence="1">Whole aphids</tissue>
    </source>
</reference>
<evidence type="ECO:0000313" key="1">
    <source>
        <dbReference type="EMBL" id="KAE9540927.1"/>
    </source>
</evidence>
<comment type="caution">
    <text evidence="1">The sequence shown here is derived from an EMBL/GenBank/DDBJ whole genome shotgun (WGS) entry which is preliminary data.</text>
</comment>
<accession>A0A6G0TZS4</accession>
<name>A0A6G0TZS4_APHGL</name>
<sequence length="189" mass="21233">MNNINIETDFKMSDKIFLYLENDFISTELIEAYFIHEIGTYNINTVKKTKRNTFFSANNDARDIDRKPTLLLAVLVILVLYISKKILDMSSGKSRYTRFVPTGHYTRQLELNQPAMSPTNIEVPLSLRLVVQPNDKIESGKLLVDTLRKVSASTPGLFPGPGPGKISAFNQGRRFGGESYTFSMTGEAS</sequence>